<feature type="domain" description="PPM-type phosphatase" evidence="8">
    <location>
        <begin position="6"/>
        <end position="239"/>
    </location>
</feature>
<evidence type="ECO:0000259" key="8">
    <source>
        <dbReference type="PROSITE" id="PS51746"/>
    </source>
</evidence>
<dbReference type="SMART" id="SM00331">
    <property type="entry name" value="PP2C_SIG"/>
    <property type="match status" value="1"/>
</dbReference>
<keyword evidence="2 7" id="KW-0812">Transmembrane</keyword>
<comment type="subcellular location">
    <subcellularLocation>
        <location evidence="1">Membrane</location>
        <topology evidence="1">Multi-pass membrane protein</topology>
    </subcellularLocation>
</comment>
<feature type="region of interest" description="Disordered" evidence="6">
    <location>
        <begin position="455"/>
        <end position="482"/>
    </location>
</feature>
<feature type="transmembrane region" description="Helical" evidence="7">
    <location>
        <begin position="713"/>
        <end position="730"/>
    </location>
</feature>
<keyword evidence="5 7" id="KW-0472">Membrane</keyword>
<dbReference type="InterPro" id="IPR001932">
    <property type="entry name" value="PPM-type_phosphatase-like_dom"/>
</dbReference>
<dbReference type="PANTHER" id="PTHR30474:SF3">
    <property type="entry name" value="PEPTIDOGLYCAN GLYCOSYLTRANSFERASE RODA"/>
    <property type="match status" value="1"/>
</dbReference>
<sequence length="940" mass="101118">MAIALRYAARSDLGLGPKSRNEDSGYAGPNLLVLADGMGGHAAGDVASSMIVGELAPLDEEDVTADQAIPLLEEALHSANAKLTKAMRENSELAGMGSTTIVMLRTGNKLAMAHIGDSRAFMLRGDTFSQITKDHSFVQQLIDEGRISKEDAGHHPQRSVVTRVMTGQPDDEPDTSLREAKIGDRFLMCSDGLSDFVGADVIEEILREARTPDEAADRCIEIALKASTRDNVTVIVAEVVDADGDDLPTTVPQVVGAAGKRMRGRTRAIPTSPAEKAAALSREATGRAEPDDDAPELAEDGKRSRRSKIVLRTIGVLVVAAILGGGGYAAWAWSQKQFFVAADAGHIAIFRGVSQDLGPIKLSHVESPVRRTRLRPADRRPGLRRQHDPGPRHRRRRDQGVGPARRGPALPTPRRDRHAVRHVAGAHADPDDAPHLAVPDVTHPVAVAVDARPEHLEHEAARRRRVRRPPRGGGGVTTTVEPLTPRTRRGAELLLLVLAIAIVLLAWVTTDLNRNGTVPANIIPVAGGFTLLTLGVHLVLRWKAAYADPVLLPITTVLNGLGLVMIHRLDLARGKLGTDGDAYRQLIWTTLAVVLAVAVLFVLRDHRLLRRYTFVTMAAGFVLLLLPLVPGIGRTINGSQIWISIGPLNFQPGEFAKIALAIFFAGYLVQTRDVLSLAGKKVLGFTFPRGRDLGPILVAWVLALLVLVFQKDLGSALLFFGLFVAMLYVATERVSWIAIGLLLFAVAVTFALSAFTHFQKRVDLWLDPFSADNLERSNQLANGLWGMASGGLTGTGLGAGRPYLTSFAESDFIFPALGEELGLFGSVAIIVLYLLFCERGIRTALGVRDGFGKLLAIGLAFSVAFQLFIVIGGVTRVIPLTGLTTPFMSLGGSSLLANWVIMALLLRISDQARRPMPEIPVGVAADDPSPAEVTQVVRLP</sequence>
<dbReference type="InterPro" id="IPR036457">
    <property type="entry name" value="PPM-type-like_dom_sf"/>
</dbReference>
<dbReference type="EMBL" id="BMNZ01000002">
    <property type="protein sequence ID" value="GGM86692.1"/>
    <property type="molecule type" value="Genomic_DNA"/>
</dbReference>
<feature type="transmembrane region" description="Helical" evidence="7">
    <location>
        <begin position="586"/>
        <end position="603"/>
    </location>
</feature>
<evidence type="ECO:0000256" key="4">
    <source>
        <dbReference type="ARBA" id="ARBA00022989"/>
    </source>
</evidence>
<feature type="transmembrane region" description="Helical" evidence="7">
    <location>
        <begin position="612"/>
        <end position="632"/>
    </location>
</feature>
<organism evidence="9 10">
    <name type="scientific">Terrabacter tumescens</name>
    <dbReference type="NCBI Taxonomy" id="60443"/>
    <lineage>
        <taxon>Bacteria</taxon>
        <taxon>Bacillati</taxon>
        <taxon>Actinomycetota</taxon>
        <taxon>Actinomycetes</taxon>
        <taxon>Micrococcales</taxon>
        <taxon>Intrasporangiaceae</taxon>
        <taxon>Terrabacter</taxon>
    </lineage>
</organism>
<feature type="transmembrane region" description="Helical" evidence="7">
    <location>
        <begin position="690"/>
        <end position="707"/>
    </location>
</feature>
<dbReference type="PANTHER" id="PTHR30474">
    <property type="entry name" value="CELL CYCLE PROTEIN"/>
    <property type="match status" value="1"/>
</dbReference>
<feature type="transmembrane region" description="Helical" evidence="7">
    <location>
        <begin position="887"/>
        <end position="906"/>
    </location>
</feature>
<feature type="transmembrane region" description="Helical" evidence="7">
    <location>
        <begin position="493"/>
        <end position="510"/>
    </location>
</feature>
<dbReference type="InterPro" id="IPR001182">
    <property type="entry name" value="FtsW/RodA"/>
</dbReference>
<keyword evidence="10" id="KW-1185">Reference proteome</keyword>
<feature type="compositionally biased region" description="Basic and acidic residues" evidence="6">
    <location>
        <begin position="368"/>
        <end position="391"/>
    </location>
</feature>
<feature type="transmembrane region" description="Helical" evidence="7">
    <location>
        <begin position="652"/>
        <end position="669"/>
    </location>
</feature>
<evidence type="ECO:0000256" key="5">
    <source>
        <dbReference type="ARBA" id="ARBA00023136"/>
    </source>
</evidence>
<name>A0ABQ2HP16_9MICO</name>
<keyword evidence="4 7" id="KW-1133">Transmembrane helix</keyword>
<dbReference type="Pfam" id="PF01098">
    <property type="entry name" value="FTSW_RODA_SPOVE"/>
    <property type="match status" value="1"/>
</dbReference>
<dbReference type="PROSITE" id="PS51746">
    <property type="entry name" value="PPM_2"/>
    <property type="match status" value="1"/>
</dbReference>
<protein>
    <recommendedName>
        <fullName evidence="8">PPM-type phosphatase domain-containing protein</fullName>
    </recommendedName>
</protein>
<evidence type="ECO:0000313" key="10">
    <source>
        <dbReference type="Proteomes" id="UP000623461"/>
    </source>
</evidence>
<feature type="transmembrane region" description="Helical" evidence="7">
    <location>
        <begin position="547"/>
        <end position="566"/>
    </location>
</feature>
<evidence type="ECO:0000256" key="6">
    <source>
        <dbReference type="SAM" id="MobiDB-lite"/>
    </source>
</evidence>
<feature type="region of interest" description="Disordered" evidence="6">
    <location>
        <begin position="259"/>
        <end position="303"/>
    </location>
</feature>
<evidence type="ECO:0000256" key="7">
    <source>
        <dbReference type="SAM" id="Phobius"/>
    </source>
</evidence>
<dbReference type="SMART" id="SM00332">
    <property type="entry name" value="PP2Cc"/>
    <property type="match status" value="1"/>
</dbReference>
<gene>
    <name evidence="9" type="ORF">GCM10009721_09360</name>
</gene>
<evidence type="ECO:0000256" key="2">
    <source>
        <dbReference type="ARBA" id="ARBA00022692"/>
    </source>
</evidence>
<dbReference type="CDD" id="cd00143">
    <property type="entry name" value="PP2Cc"/>
    <property type="match status" value="1"/>
</dbReference>
<comment type="caution">
    <text evidence="9">The sequence shown here is derived from an EMBL/GenBank/DDBJ whole genome shotgun (WGS) entry which is preliminary data.</text>
</comment>
<evidence type="ECO:0000256" key="3">
    <source>
        <dbReference type="ARBA" id="ARBA00022960"/>
    </source>
</evidence>
<reference evidence="10" key="1">
    <citation type="journal article" date="2019" name="Int. J. Syst. Evol. Microbiol.">
        <title>The Global Catalogue of Microorganisms (GCM) 10K type strain sequencing project: providing services to taxonomists for standard genome sequencing and annotation.</title>
        <authorList>
            <consortium name="The Broad Institute Genomics Platform"/>
            <consortium name="The Broad Institute Genome Sequencing Center for Infectious Disease"/>
            <person name="Wu L."/>
            <person name="Ma J."/>
        </authorList>
    </citation>
    <scope>NUCLEOTIDE SEQUENCE [LARGE SCALE GENOMIC DNA]</scope>
    <source>
        <strain evidence="10">JCM 1365</strain>
    </source>
</reference>
<feature type="region of interest" description="Disordered" evidence="6">
    <location>
        <begin position="368"/>
        <end position="438"/>
    </location>
</feature>
<keyword evidence="3" id="KW-0133">Cell shape</keyword>
<feature type="transmembrane region" description="Helical" evidence="7">
    <location>
        <begin position="854"/>
        <end position="875"/>
    </location>
</feature>
<feature type="transmembrane region" description="Helical" evidence="7">
    <location>
        <begin position="812"/>
        <end position="834"/>
    </location>
</feature>
<dbReference type="Proteomes" id="UP000623461">
    <property type="component" value="Unassembled WGS sequence"/>
</dbReference>
<feature type="transmembrane region" description="Helical" evidence="7">
    <location>
        <begin position="309"/>
        <end position="331"/>
    </location>
</feature>
<dbReference type="Pfam" id="PF13672">
    <property type="entry name" value="PP2C_2"/>
    <property type="match status" value="1"/>
</dbReference>
<dbReference type="SUPFAM" id="SSF81606">
    <property type="entry name" value="PP2C-like"/>
    <property type="match status" value="1"/>
</dbReference>
<proteinExistence type="predicted"/>
<feature type="compositionally biased region" description="Basic residues" evidence="6">
    <location>
        <begin position="461"/>
        <end position="470"/>
    </location>
</feature>
<evidence type="ECO:0000256" key="1">
    <source>
        <dbReference type="ARBA" id="ARBA00004141"/>
    </source>
</evidence>
<feature type="transmembrane region" description="Helical" evidence="7">
    <location>
        <begin position="522"/>
        <end position="540"/>
    </location>
</feature>
<evidence type="ECO:0000313" key="9">
    <source>
        <dbReference type="EMBL" id="GGM86692.1"/>
    </source>
</evidence>
<accession>A0ABQ2HP16</accession>
<dbReference type="Gene3D" id="3.60.40.10">
    <property type="entry name" value="PPM-type phosphatase domain"/>
    <property type="match status" value="1"/>
</dbReference>
<feature type="transmembrane region" description="Helical" evidence="7">
    <location>
        <begin position="737"/>
        <end position="758"/>
    </location>
</feature>